<evidence type="ECO:0000313" key="3">
    <source>
        <dbReference type="EMBL" id="RHF50860.1"/>
    </source>
</evidence>
<keyword evidence="1" id="KW-0812">Transmembrane</keyword>
<proteinExistence type="predicted"/>
<feature type="transmembrane region" description="Helical" evidence="1">
    <location>
        <begin position="66"/>
        <end position="85"/>
    </location>
</feature>
<name>A0A414NVA9_9FIRM</name>
<organism evidence="3 4">
    <name type="scientific">Mitsuokella multacida</name>
    <dbReference type="NCBI Taxonomy" id="52226"/>
    <lineage>
        <taxon>Bacteria</taxon>
        <taxon>Bacillati</taxon>
        <taxon>Bacillota</taxon>
        <taxon>Negativicutes</taxon>
        <taxon>Selenomonadales</taxon>
        <taxon>Selenomonadaceae</taxon>
        <taxon>Mitsuokella</taxon>
    </lineage>
</organism>
<feature type="transmembrane region" description="Helical" evidence="1">
    <location>
        <begin position="35"/>
        <end position="54"/>
    </location>
</feature>
<keyword evidence="1" id="KW-0472">Membrane</keyword>
<dbReference type="PROSITE" id="PS50883">
    <property type="entry name" value="EAL"/>
    <property type="match status" value="1"/>
</dbReference>
<dbReference type="Proteomes" id="UP000283442">
    <property type="component" value="Unassembled WGS sequence"/>
</dbReference>
<reference evidence="3 4" key="1">
    <citation type="submission" date="2018-08" db="EMBL/GenBank/DDBJ databases">
        <title>A genome reference for cultivated species of the human gut microbiota.</title>
        <authorList>
            <person name="Zou Y."/>
            <person name="Xue W."/>
            <person name="Luo G."/>
        </authorList>
    </citation>
    <scope>NUCLEOTIDE SEQUENCE [LARGE SCALE GENOMIC DNA]</scope>
    <source>
        <strain evidence="3 4">AM25-21AC</strain>
    </source>
</reference>
<dbReference type="PANTHER" id="PTHR33121">
    <property type="entry name" value="CYCLIC DI-GMP PHOSPHODIESTERASE PDEF"/>
    <property type="match status" value="1"/>
</dbReference>
<dbReference type="Gene3D" id="3.20.20.450">
    <property type="entry name" value="EAL domain"/>
    <property type="match status" value="1"/>
</dbReference>
<evidence type="ECO:0000259" key="2">
    <source>
        <dbReference type="PROSITE" id="PS50883"/>
    </source>
</evidence>
<gene>
    <name evidence="3" type="ORF">DW674_09480</name>
</gene>
<dbReference type="CDD" id="cd01948">
    <property type="entry name" value="EAL"/>
    <property type="match status" value="1"/>
</dbReference>
<dbReference type="InterPro" id="IPR001633">
    <property type="entry name" value="EAL_dom"/>
</dbReference>
<dbReference type="PANTHER" id="PTHR33121:SF79">
    <property type="entry name" value="CYCLIC DI-GMP PHOSPHODIESTERASE PDED-RELATED"/>
    <property type="match status" value="1"/>
</dbReference>
<dbReference type="InterPro" id="IPR035919">
    <property type="entry name" value="EAL_sf"/>
</dbReference>
<evidence type="ECO:0000256" key="1">
    <source>
        <dbReference type="SAM" id="Phobius"/>
    </source>
</evidence>
<evidence type="ECO:0000313" key="4">
    <source>
        <dbReference type="Proteomes" id="UP000283442"/>
    </source>
</evidence>
<protein>
    <submittedName>
        <fullName evidence="3">EAL domain-containing protein</fullName>
    </submittedName>
</protein>
<dbReference type="GO" id="GO:0071111">
    <property type="term" value="F:cyclic-guanylate-specific phosphodiesterase activity"/>
    <property type="evidence" value="ECO:0007669"/>
    <property type="project" value="InterPro"/>
</dbReference>
<accession>A0A414NVA9</accession>
<feature type="transmembrane region" description="Helical" evidence="1">
    <location>
        <begin position="6"/>
        <end position="23"/>
    </location>
</feature>
<dbReference type="RefSeq" id="WP_118176521.1">
    <property type="nucleotide sequence ID" value="NZ_JAQEAO010000007.1"/>
</dbReference>
<dbReference type="Pfam" id="PF00563">
    <property type="entry name" value="EAL"/>
    <property type="match status" value="1"/>
</dbReference>
<dbReference type="SUPFAM" id="SSF141868">
    <property type="entry name" value="EAL domain-like"/>
    <property type="match status" value="1"/>
</dbReference>
<feature type="domain" description="EAL" evidence="2">
    <location>
        <begin position="382"/>
        <end position="633"/>
    </location>
</feature>
<feature type="transmembrane region" description="Helical" evidence="1">
    <location>
        <begin position="141"/>
        <end position="162"/>
    </location>
</feature>
<dbReference type="SMART" id="SM00052">
    <property type="entry name" value="EAL"/>
    <property type="match status" value="1"/>
</dbReference>
<feature type="transmembrane region" description="Helical" evidence="1">
    <location>
        <begin position="106"/>
        <end position="129"/>
    </location>
</feature>
<dbReference type="OrthoDB" id="9805474at2"/>
<dbReference type="InterPro" id="IPR050706">
    <property type="entry name" value="Cyclic-di-GMP_PDE-like"/>
</dbReference>
<keyword evidence="1" id="KW-1133">Transmembrane helix</keyword>
<sequence>MIYHYEFALSSFVVLILLCILSLRREYLPIRRNRFFRALLGMEGLTLIFDIVSSEMDAHYPQFSSGALYLANMLFFLGFIWRTYLDFSYIESLMRERGVIALFPRWLVDLPAILSTLVLLSAPLTGLIFSIDAQGYHSGPLYRIIYANAYFYLLLMITLSIIGLRRFSWTRIEQFSLVGAWLVLCVGYVVRMYASPYLVMDSFYMLGILIQYFAFQNPDIFLDRRTGALSHATAVPYLQELNDRGPFFAFAIGINDYMESCSLYGERQMTKGLRAITRYLKAVFPDCQVIYAAMGRFVLLSTKETPFTKVHEEVNARMQAPWVDKHAHLYLTASYAMFQGQLKRRKDIELFFDYTATALHRAEEQHDVIVMEQSLFDQARMNARVRLAVDRAIETNAVEIYFQPLYGTQQHRIIGAEVLARLHDEELGFIRPDIFITVAERSGSITQLGEQVFEKACLFLAEYPLRELGLERLNLNLSPIQCRDSHMAEHLCCIAQRHKVPIHSFRFEITESALSYEQRLQQNMDMLIAQGAVISLDDFGTGYSNLMRVLKFPFEDVKLDMTFVRAYFDQTNKLLPAIIEGFQSFGVQITAEGIENKQMAETLTRLGCRILQGFYFAKPLPMDEFLHYLKTTKPKVGSYTD</sequence>
<dbReference type="EMBL" id="QRHE01000010">
    <property type="protein sequence ID" value="RHF50860.1"/>
    <property type="molecule type" value="Genomic_DNA"/>
</dbReference>
<feature type="transmembrane region" description="Helical" evidence="1">
    <location>
        <begin position="174"/>
        <end position="191"/>
    </location>
</feature>
<comment type="caution">
    <text evidence="3">The sequence shown here is derived from an EMBL/GenBank/DDBJ whole genome shotgun (WGS) entry which is preliminary data.</text>
</comment>
<dbReference type="AlphaFoldDB" id="A0A414NVA9"/>